<evidence type="ECO:0000256" key="6">
    <source>
        <dbReference type="ARBA" id="ARBA00023136"/>
    </source>
</evidence>
<dbReference type="Proteomes" id="UP000801492">
    <property type="component" value="Unassembled WGS sequence"/>
</dbReference>
<evidence type="ECO:0000256" key="4">
    <source>
        <dbReference type="ARBA" id="ARBA00022692"/>
    </source>
</evidence>
<reference evidence="11" key="1">
    <citation type="submission" date="2019-08" db="EMBL/GenBank/DDBJ databases">
        <title>The genome of the North American firefly Photinus pyralis.</title>
        <authorList>
            <consortium name="Photinus pyralis genome working group"/>
            <person name="Fallon T.R."/>
            <person name="Sander Lower S.E."/>
            <person name="Weng J.-K."/>
        </authorList>
    </citation>
    <scope>NUCLEOTIDE SEQUENCE</scope>
    <source>
        <strain evidence="11">TRF0915ILg1</strain>
        <tissue evidence="11">Whole body</tissue>
    </source>
</reference>
<evidence type="ECO:0000256" key="3">
    <source>
        <dbReference type="ARBA" id="ARBA00022475"/>
    </source>
</evidence>
<evidence type="ECO:0000313" key="11">
    <source>
        <dbReference type="EMBL" id="KAF2893930.1"/>
    </source>
</evidence>
<evidence type="ECO:0000256" key="9">
    <source>
        <dbReference type="SAM" id="Phobius"/>
    </source>
</evidence>
<keyword evidence="4 9" id="KW-0812">Transmembrane</keyword>
<keyword evidence="12" id="KW-1185">Reference proteome</keyword>
<keyword evidence="6 9" id="KW-0472">Membrane</keyword>
<evidence type="ECO:0000256" key="1">
    <source>
        <dbReference type="ARBA" id="ARBA00004651"/>
    </source>
</evidence>
<feature type="transmembrane region" description="Helical" evidence="9">
    <location>
        <begin position="543"/>
        <end position="566"/>
    </location>
</feature>
<keyword evidence="5 9" id="KW-1133">Transmembrane helix</keyword>
<dbReference type="EMBL" id="VTPC01007531">
    <property type="protein sequence ID" value="KAF2893930.1"/>
    <property type="molecule type" value="Genomic_DNA"/>
</dbReference>
<dbReference type="AlphaFoldDB" id="A0A8K0CUL6"/>
<evidence type="ECO:0000256" key="7">
    <source>
        <dbReference type="ARBA" id="ARBA00023170"/>
    </source>
</evidence>
<dbReference type="Gene3D" id="1.10.287.70">
    <property type="match status" value="1"/>
</dbReference>
<gene>
    <name evidence="11" type="ORF">ILUMI_12240</name>
</gene>
<dbReference type="PANTHER" id="PTHR42643:SF38">
    <property type="entry name" value="IONOTROPIC RECEPTOR 100A"/>
    <property type="match status" value="1"/>
</dbReference>
<evidence type="ECO:0000256" key="5">
    <source>
        <dbReference type="ARBA" id="ARBA00022989"/>
    </source>
</evidence>
<proteinExistence type="inferred from homology"/>
<sequence length="577" mass="66049">MELLCNFLIIIPIFNTIFAVKLSNKNYLQESLLHLLQELISLEETLQFIYDDSENYPQLVNISNPYIITHINQPIRKSLKLYDTYVIFTANHTSLDKTLNKLQQSNLWSTSNSPRGKFIVVASRYIDIKILTDIFHKCDIVRFSLLKKIRYRKYNKSGKSIISNFNNQDHAYLMCYTSIPTIEERAIKMILPYPVNLSTTKAPEFKAIFGLGLHFLNIIGSFFEMEVLQVLTNDTTTLMYSKGTGIYVILSTTRDVKLYESYDVCNYLFRDIMGWAVPAPEKVSTFKTIANTLDVKVWLAVIAILIAESILWWLFSKSLKTQAKLVDFETCTLSSFFITLGGSSQILPKTSSLRVLLLFYLFYSMQVSTVFQGKLFSGLTHPSLEHGITTTEELTESPLAIIGSPKTKDFKSKYFDNDTVFTKLLTKLIVQHPMNMTNNLINIARFRNCSSLMGKAMLLYCFPGFKPLVHLIERNTGIIEFELNLAIRKGHYFLEVLNKFSRRVMESGINLKMFSDATAGYSNQAIETDTGASVLGMHHVDGLFIFWAIGLLSAILVFVAEMYFYYCFHNKGIVYYV</sequence>
<keyword evidence="8" id="KW-0325">Glycoprotein</keyword>
<evidence type="ECO:0000256" key="2">
    <source>
        <dbReference type="ARBA" id="ARBA00008685"/>
    </source>
</evidence>
<name>A0A8K0CUL6_IGNLU</name>
<evidence type="ECO:0000313" key="12">
    <source>
        <dbReference type="Proteomes" id="UP000801492"/>
    </source>
</evidence>
<comment type="similarity">
    <text evidence="2">Belongs to the glutamate-gated ion channel (TC 1.A.10.1) family.</text>
</comment>
<dbReference type="GO" id="GO:0050906">
    <property type="term" value="P:detection of stimulus involved in sensory perception"/>
    <property type="evidence" value="ECO:0007669"/>
    <property type="project" value="UniProtKB-ARBA"/>
</dbReference>
<protein>
    <recommendedName>
        <fullName evidence="10">Ionotropic glutamate receptor C-terminal domain-containing protein</fullName>
    </recommendedName>
</protein>
<dbReference type="OrthoDB" id="6714888at2759"/>
<keyword evidence="7" id="KW-0675">Receptor</keyword>
<keyword evidence="3" id="KW-1003">Cell membrane</keyword>
<evidence type="ECO:0000256" key="8">
    <source>
        <dbReference type="ARBA" id="ARBA00023180"/>
    </source>
</evidence>
<dbReference type="InterPro" id="IPR052192">
    <property type="entry name" value="Insect_Ionotropic_Sensory_Rcpt"/>
</dbReference>
<feature type="domain" description="Ionotropic glutamate receptor C-terminal" evidence="10">
    <location>
        <begin position="295"/>
        <end position="551"/>
    </location>
</feature>
<dbReference type="GO" id="GO:0015276">
    <property type="term" value="F:ligand-gated monoatomic ion channel activity"/>
    <property type="evidence" value="ECO:0007669"/>
    <property type="project" value="InterPro"/>
</dbReference>
<comment type="subcellular location">
    <subcellularLocation>
        <location evidence="1">Cell membrane</location>
        <topology evidence="1">Multi-pass membrane protein</topology>
    </subcellularLocation>
</comment>
<comment type="caution">
    <text evidence="11">The sequence shown here is derived from an EMBL/GenBank/DDBJ whole genome shotgun (WGS) entry which is preliminary data.</text>
</comment>
<dbReference type="InterPro" id="IPR001320">
    <property type="entry name" value="Iontro_rcpt_C"/>
</dbReference>
<dbReference type="PANTHER" id="PTHR42643">
    <property type="entry name" value="IONOTROPIC RECEPTOR 20A-RELATED"/>
    <property type="match status" value="1"/>
</dbReference>
<accession>A0A8K0CUL6</accession>
<dbReference type="GO" id="GO:0005886">
    <property type="term" value="C:plasma membrane"/>
    <property type="evidence" value="ECO:0007669"/>
    <property type="project" value="UniProtKB-SubCell"/>
</dbReference>
<evidence type="ECO:0000259" key="10">
    <source>
        <dbReference type="Pfam" id="PF00060"/>
    </source>
</evidence>
<organism evidence="11 12">
    <name type="scientific">Ignelater luminosus</name>
    <name type="common">Cucubano</name>
    <name type="synonym">Pyrophorus luminosus</name>
    <dbReference type="NCBI Taxonomy" id="2038154"/>
    <lineage>
        <taxon>Eukaryota</taxon>
        <taxon>Metazoa</taxon>
        <taxon>Ecdysozoa</taxon>
        <taxon>Arthropoda</taxon>
        <taxon>Hexapoda</taxon>
        <taxon>Insecta</taxon>
        <taxon>Pterygota</taxon>
        <taxon>Neoptera</taxon>
        <taxon>Endopterygota</taxon>
        <taxon>Coleoptera</taxon>
        <taxon>Polyphaga</taxon>
        <taxon>Elateriformia</taxon>
        <taxon>Elateroidea</taxon>
        <taxon>Elateridae</taxon>
        <taxon>Agrypninae</taxon>
        <taxon>Pyrophorini</taxon>
        <taxon>Ignelater</taxon>
    </lineage>
</organism>
<dbReference type="Pfam" id="PF00060">
    <property type="entry name" value="Lig_chan"/>
    <property type="match status" value="1"/>
</dbReference>
<feature type="transmembrane region" description="Helical" evidence="9">
    <location>
        <begin position="297"/>
        <end position="315"/>
    </location>
</feature>